<name>A0ABT3K5Z5_9PROT</name>
<dbReference type="RefSeq" id="WP_171791512.1">
    <property type="nucleotide sequence ID" value="NZ_JABJWD010000108.1"/>
</dbReference>
<dbReference type="EMBL" id="JANGSQ010000103">
    <property type="protein sequence ID" value="MCW4590849.1"/>
    <property type="molecule type" value="Genomic_DNA"/>
</dbReference>
<organism evidence="1 2">
    <name type="scientific">Gluconacetobacter entanii</name>
    <dbReference type="NCBI Taxonomy" id="108528"/>
    <lineage>
        <taxon>Bacteria</taxon>
        <taxon>Pseudomonadati</taxon>
        <taxon>Pseudomonadota</taxon>
        <taxon>Alphaproteobacteria</taxon>
        <taxon>Acetobacterales</taxon>
        <taxon>Acetobacteraceae</taxon>
        <taxon>Gluconacetobacter</taxon>
    </lineage>
</organism>
<sequence>MGQTAPTGVAIGVERYCGGTDPLAACTACGCAPTLCPDVAATFGRVKYAPPRRGPAGTGRYFA</sequence>
<dbReference type="Proteomes" id="UP001526337">
    <property type="component" value="Unassembled WGS sequence"/>
</dbReference>
<reference evidence="1 2" key="1">
    <citation type="submission" date="2022-07" db="EMBL/GenBank/DDBJ databases">
        <title>Genome stability of Gluconacetobacter entanii AV429.</title>
        <authorList>
            <person name="Trcek J."/>
            <person name="Cepec E."/>
        </authorList>
    </citation>
    <scope>NUCLEOTIDE SEQUENCE [LARGE SCALE GENOMIC DNA]</scope>
    <source>
        <strain evidence="1 2">AV429_2022</strain>
    </source>
</reference>
<evidence type="ECO:0000313" key="2">
    <source>
        <dbReference type="Proteomes" id="UP001526337"/>
    </source>
</evidence>
<proteinExistence type="predicted"/>
<keyword evidence="2" id="KW-1185">Reference proteome</keyword>
<accession>A0ABT3K5Z5</accession>
<gene>
    <name evidence="1" type="ORF">NO263_09680</name>
</gene>
<evidence type="ECO:0000313" key="1">
    <source>
        <dbReference type="EMBL" id="MCW4590849.1"/>
    </source>
</evidence>
<protein>
    <recommendedName>
        <fullName evidence="3">4Fe-4S ferredoxin-type domain-containing protein</fullName>
    </recommendedName>
</protein>
<comment type="caution">
    <text evidence="1">The sequence shown here is derived from an EMBL/GenBank/DDBJ whole genome shotgun (WGS) entry which is preliminary data.</text>
</comment>
<evidence type="ECO:0008006" key="3">
    <source>
        <dbReference type="Google" id="ProtNLM"/>
    </source>
</evidence>